<dbReference type="PROSITE" id="PS50089">
    <property type="entry name" value="ZF_RING_2"/>
    <property type="match status" value="1"/>
</dbReference>
<reference evidence="3 4" key="1">
    <citation type="submission" date="2016-11" db="EMBL/GenBank/DDBJ databases">
        <title>The macronuclear genome of Stentor coeruleus: a giant cell with tiny introns.</title>
        <authorList>
            <person name="Slabodnick M."/>
            <person name="Ruby J.G."/>
            <person name="Reiff S.B."/>
            <person name="Swart E.C."/>
            <person name="Gosai S."/>
            <person name="Prabakaran S."/>
            <person name="Witkowska E."/>
            <person name="Larue G.E."/>
            <person name="Fisher S."/>
            <person name="Freeman R.M."/>
            <person name="Gunawardena J."/>
            <person name="Chu W."/>
            <person name="Stover N.A."/>
            <person name="Gregory B.D."/>
            <person name="Nowacki M."/>
            <person name="Derisi J."/>
            <person name="Roy S.W."/>
            <person name="Marshall W.F."/>
            <person name="Sood P."/>
        </authorList>
    </citation>
    <scope>NUCLEOTIDE SEQUENCE [LARGE SCALE GENOMIC DNA]</scope>
    <source>
        <strain evidence="3">WM001</strain>
    </source>
</reference>
<dbReference type="InterPro" id="IPR001841">
    <property type="entry name" value="Znf_RING"/>
</dbReference>
<accession>A0A1R2ALM1</accession>
<sequence length="332" mass="37446">MAKQISAIPAPGKALNESILYLLQGLHGLISKEMNPTDYFNNIIYSLTSISAKPSGIKPETIDVANKLLSKLSCNLCGSKSISTHFNCQHFLCNECTQKNFREYAKLAIVPLYIECPICKTQHLEEEMYIKIPHLWPQIIESIKNTKILKGLDKLCAYCNRQKSNDEFPESPACDNHLYCKECVGQKFRQGNFICDTCEVKMKIDPTDEKGYCSSCKKEVYYVGDSLTTLCKGHTHCYNCLEGAVENCMCMTCGLSLGDNDETRAQYMIKGKCFQCFKDREKMLILVKQCCDTPVCAFCQLVDPFNCLKCKSSLNKESVSLILHVRSVINSN</sequence>
<comment type="caution">
    <text evidence="3">The sequence shown here is derived from an EMBL/GenBank/DDBJ whole genome shotgun (WGS) entry which is preliminary data.</text>
</comment>
<feature type="domain" description="RING-type" evidence="2">
    <location>
        <begin position="74"/>
        <end position="120"/>
    </location>
</feature>
<keyword evidence="4" id="KW-1185">Reference proteome</keyword>
<dbReference type="Proteomes" id="UP000187209">
    <property type="component" value="Unassembled WGS sequence"/>
</dbReference>
<dbReference type="AlphaFoldDB" id="A0A1R2ALM1"/>
<dbReference type="Gene3D" id="3.30.40.10">
    <property type="entry name" value="Zinc/RING finger domain, C3HC4 (zinc finger)"/>
    <property type="match status" value="1"/>
</dbReference>
<evidence type="ECO:0000313" key="3">
    <source>
        <dbReference type="EMBL" id="OMJ65438.1"/>
    </source>
</evidence>
<organism evidence="3 4">
    <name type="scientific">Stentor coeruleus</name>
    <dbReference type="NCBI Taxonomy" id="5963"/>
    <lineage>
        <taxon>Eukaryota</taxon>
        <taxon>Sar</taxon>
        <taxon>Alveolata</taxon>
        <taxon>Ciliophora</taxon>
        <taxon>Postciliodesmatophora</taxon>
        <taxon>Heterotrichea</taxon>
        <taxon>Heterotrichida</taxon>
        <taxon>Stentoridae</taxon>
        <taxon>Stentor</taxon>
    </lineage>
</organism>
<dbReference type="GO" id="GO:0008270">
    <property type="term" value="F:zinc ion binding"/>
    <property type="evidence" value="ECO:0007669"/>
    <property type="project" value="UniProtKB-KW"/>
</dbReference>
<keyword evidence="1" id="KW-0862">Zinc</keyword>
<dbReference type="InterPro" id="IPR013083">
    <property type="entry name" value="Znf_RING/FYVE/PHD"/>
</dbReference>
<dbReference type="EMBL" id="MPUH01002140">
    <property type="protein sequence ID" value="OMJ65438.1"/>
    <property type="molecule type" value="Genomic_DNA"/>
</dbReference>
<proteinExistence type="predicted"/>
<gene>
    <name evidence="3" type="ORF">SteCoe_38219</name>
</gene>
<keyword evidence="1" id="KW-0479">Metal-binding</keyword>
<evidence type="ECO:0000256" key="1">
    <source>
        <dbReference type="PROSITE-ProRule" id="PRU00175"/>
    </source>
</evidence>
<evidence type="ECO:0000259" key="2">
    <source>
        <dbReference type="PROSITE" id="PS50089"/>
    </source>
</evidence>
<evidence type="ECO:0000313" key="4">
    <source>
        <dbReference type="Proteomes" id="UP000187209"/>
    </source>
</evidence>
<keyword evidence="1" id="KW-0863">Zinc-finger</keyword>
<protein>
    <recommendedName>
        <fullName evidence="2">RING-type domain-containing protein</fullName>
    </recommendedName>
</protein>
<dbReference type="SUPFAM" id="SSF57850">
    <property type="entry name" value="RING/U-box"/>
    <property type="match status" value="1"/>
</dbReference>
<dbReference type="OrthoDB" id="324273at2759"/>
<name>A0A1R2ALM1_9CILI</name>